<dbReference type="InterPro" id="IPR035012">
    <property type="entry name" value="Tensin-like_SH2"/>
</dbReference>
<evidence type="ECO:0000256" key="3">
    <source>
        <dbReference type="ARBA" id="ARBA00022553"/>
    </source>
</evidence>
<dbReference type="InterPro" id="IPR051484">
    <property type="entry name" value="Tensin_PTEN_phosphatase"/>
</dbReference>
<dbReference type="InterPro" id="IPR029021">
    <property type="entry name" value="Prot-tyrosine_phosphatase-like"/>
</dbReference>
<dbReference type="InterPro" id="IPR035892">
    <property type="entry name" value="C2_domain_sf"/>
</dbReference>
<keyword evidence="13" id="KW-1185">Reference proteome</keyword>
<keyword evidence="7 8" id="KW-0727">SH2 domain</keyword>
<dbReference type="InterPro" id="IPR006020">
    <property type="entry name" value="PTB/PI_dom"/>
</dbReference>
<evidence type="ECO:0000259" key="11">
    <source>
        <dbReference type="PROSITE" id="PS51181"/>
    </source>
</evidence>
<dbReference type="SMART" id="SM00462">
    <property type="entry name" value="PTB"/>
    <property type="match status" value="1"/>
</dbReference>
<evidence type="ECO:0000313" key="14">
    <source>
        <dbReference type="WBParaSite" id="TCONS_00009496.p1"/>
    </source>
</evidence>
<feature type="compositionally biased region" description="Basic and acidic residues" evidence="9">
    <location>
        <begin position="488"/>
        <end position="506"/>
    </location>
</feature>
<evidence type="ECO:0000256" key="8">
    <source>
        <dbReference type="PROSITE-ProRule" id="PRU00191"/>
    </source>
</evidence>
<feature type="compositionally biased region" description="Low complexity" evidence="9">
    <location>
        <begin position="511"/>
        <end position="522"/>
    </location>
</feature>
<dbReference type="SUPFAM" id="SSF49562">
    <property type="entry name" value="C2 domain (Calcium/lipid-binding domain, CaLB)"/>
    <property type="match status" value="1"/>
</dbReference>
<dbReference type="PROSITE" id="PS50001">
    <property type="entry name" value="SH2"/>
    <property type="match status" value="1"/>
</dbReference>
<dbReference type="SMART" id="SM01326">
    <property type="entry name" value="PTEN_C2"/>
    <property type="match status" value="1"/>
</dbReference>
<feature type="domain" description="SH2" evidence="10">
    <location>
        <begin position="1342"/>
        <end position="1446"/>
    </location>
</feature>
<feature type="region of interest" description="Disordered" evidence="9">
    <location>
        <begin position="951"/>
        <end position="1111"/>
    </location>
</feature>
<dbReference type="PROSITE" id="PS51181">
    <property type="entry name" value="PPASE_TENSIN"/>
    <property type="match status" value="1"/>
</dbReference>
<feature type="compositionally biased region" description="Polar residues" evidence="9">
    <location>
        <begin position="1046"/>
        <end position="1058"/>
    </location>
</feature>
<dbReference type="SUPFAM" id="SSF55550">
    <property type="entry name" value="SH2 domain"/>
    <property type="match status" value="1"/>
</dbReference>
<keyword evidence="5" id="KW-0904">Protein phosphatase</keyword>
<evidence type="ECO:0000256" key="7">
    <source>
        <dbReference type="ARBA" id="ARBA00022999"/>
    </source>
</evidence>
<reference evidence="14" key="1">
    <citation type="submission" date="2024-02" db="UniProtKB">
        <authorList>
            <consortium name="WormBaseParasite"/>
        </authorList>
    </citation>
    <scope>IDENTIFICATION</scope>
</reference>
<dbReference type="SUPFAM" id="SSF52799">
    <property type="entry name" value="(Phosphotyrosine protein) phosphatases II"/>
    <property type="match status" value="1"/>
</dbReference>
<evidence type="ECO:0000256" key="4">
    <source>
        <dbReference type="ARBA" id="ARBA00022801"/>
    </source>
</evidence>
<feature type="region of interest" description="Disordered" evidence="9">
    <location>
        <begin position="386"/>
        <end position="431"/>
    </location>
</feature>
<dbReference type="Gene3D" id="2.30.29.30">
    <property type="entry name" value="Pleckstrin-homology domain (PH domain)/Phosphotyrosine-binding domain (PTB)"/>
    <property type="match status" value="1"/>
</dbReference>
<comment type="similarity">
    <text evidence="2">Belongs to the PTEN phosphatase protein family.</text>
</comment>
<dbReference type="Proteomes" id="UP000035681">
    <property type="component" value="Unplaced"/>
</dbReference>
<dbReference type="GO" id="GO:0004721">
    <property type="term" value="F:phosphoprotein phosphatase activity"/>
    <property type="evidence" value="ECO:0007669"/>
    <property type="project" value="UniProtKB-KW"/>
</dbReference>
<feature type="region of interest" description="Disordered" evidence="9">
    <location>
        <begin position="443"/>
        <end position="548"/>
    </location>
</feature>
<dbReference type="Gene3D" id="2.60.40.1110">
    <property type="match status" value="1"/>
</dbReference>
<feature type="domain" description="C2 tensin-type" evidence="12">
    <location>
        <begin position="261"/>
        <end position="384"/>
    </location>
</feature>
<sequence>MNKRVHFILPVRPPSECPGFYIDNGNLSDNICDYWNKRSKSLGRNLYLNVDSYVGSPVTKKSFRSSSLKKIFFPSSENNIMEPALYSGPNDRVEITEITKKIFAWTFPKHGSDSSYRQSIKEVSESFKKKYRDKYKVINVSQKRSDLGRSNPNVLEFGWPDKLAPPLDRLCSICKQIENHLKGGEDNIIVIHCKGWRSRASIVIAAYMHYNSICSANDDVGDRFSMQLYSEKYVGNDGQPSHKRYIKYFANLLSGHTKVNQQPIILNQIVLKKLPKNYILIKIYERMKPIYNSYQTITKEEIYINIDEGLSLRGDILLKCFAINQNGDEKKERNLLLQCQFNTCAIDFKEINNKLRFYKDELDFAFMDSNVHNQAYLEFCFTDKNNKESSSNSLNRRKQSFSEFSRADSYENFDRPEDDRSQSIDPLYSEINKTPTIQNNITITNNNLLPSPIDGTDSGIGSDSPKNMAKVPPQVPPKPSKSSINQDDSGRKSTIPEENHVTREHSVLPASVRKSVSRPSSPHNGNGDSTQCNNGSLTGGRQTPSFEPDLVGKDRYDKNSKCFSYVPAKALNEHFTMPKKAPSQRRLSIEKVDLDVPETPELQEKLKHIKLKGTDIERIPEPPKWEEEIDALANSNGGFNFNKRSQSTVPRSYTPHDFRDLIDIATPINNESSKNYNTYRSIDIPYKDSSSINSSTLQYNSENNPYLKNNIIEQPIVHDQAKKVTPTTPTNCKRYNSYKSLIDDTYPSEMEELCDPDYYLSGSGVNKSILKNKKNDIKGSNKYLNQKELDDMDYLIESTTMIPNRSCYTPKPIPSWKMSTTDNQIDTFGSPKTINDDFRYRNCKSVAASPIISHNNRKLFSNHRYDPTDDADNPDKWLENKLKQLKFKRQSQPDLTFRRNTEKVLLDELKNTNNITGRGKNEESYTYEGQGHNDLLEDYKYEDERLKNTKSPYLDNFSSIKSNYNNTPSRYTPYGDLNFGSRPSSRNSRPSSTLNHVNAPKGKPPTPPPIRDRSRSPAKSPNTGRHRLTMVRDQPSPYQLERKNINSRSTLQTNSNQKPFDYSSDESDNNSIEQGEFSHLRSIVGTNNSRPNSRASQVKNYNSRSNINTPILGREDYSKNLLENHTSNLIAGSVSAQRSETPAFPVNTSQTPLPYHPLLYNTNGHNLGYNDSNNMTSLTYRSPSPRSQVYSNGSTYNYNRPTSIIVQKDDFQNKKPTTSCAPIAKEEIGENDDEGNFNDIESSIKSSTPLSSSSNSFNRFNNIPSSSLNICNNNKKDEGISELNSISFHNSQAQEYYSYMSETMSPKTISRIKHFNIIIENENNGEVISHHPLFVKDTSKYWYKPKISREEAINMLKNKPPGTFVIRDSNSFPGAFGLALKVATPPAGINVTDGTELVRHFLIEPSSKGVRLKGCANEPIFGTLAALVYQHSITALALPTKLLLPEYDPSTNCEQVSATQALLEQGAACNVNYLGSFDTESLTGPEALKRSVSEVFKLYRNPLSKAVSVHFKVSSQGITLTDNTRTLFFRRHHPVNTVSHAGIDPENRLWHNKESIQYPSNYVQTAKIFGFVARNSNSYANQCHVFAELDPEQPASAVVNFITKVMMATHSKK</sequence>
<dbReference type="PANTHER" id="PTHR45734">
    <property type="entry name" value="TENSIN"/>
    <property type="match status" value="1"/>
</dbReference>
<dbReference type="AlphaFoldDB" id="A0AAF5DBP1"/>
<dbReference type="PROSITE" id="PS51182">
    <property type="entry name" value="C2_TENSIN"/>
    <property type="match status" value="1"/>
</dbReference>
<evidence type="ECO:0000256" key="6">
    <source>
        <dbReference type="ARBA" id="ARBA00022949"/>
    </source>
</evidence>
<dbReference type="Pfam" id="PF10409">
    <property type="entry name" value="PTEN_C2"/>
    <property type="match status" value="1"/>
</dbReference>
<dbReference type="GO" id="GO:0005925">
    <property type="term" value="C:focal adhesion"/>
    <property type="evidence" value="ECO:0007669"/>
    <property type="project" value="TreeGrafter"/>
</dbReference>
<feature type="compositionally biased region" description="Polar residues" evidence="9">
    <location>
        <begin position="956"/>
        <end position="970"/>
    </location>
</feature>
<evidence type="ECO:0000259" key="10">
    <source>
        <dbReference type="PROSITE" id="PS50001"/>
    </source>
</evidence>
<dbReference type="CDD" id="cd09927">
    <property type="entry name" value="SH2_Tensin_like"/>
    <property type="match status" value="1"/>
</dbReference>
<organism evidence="13 14">
    <name type="scientific">Strongyloides stercoralis</name>
    <name type="common">Threadworm</name>
    <dbReference type="NCBI Taxonomy" id="6248"/>
    <lineage>
        <taxon>Eukaryota</taxon>
        <taxon>Metazoa</taxon>
        <taxon>Ecdysozoa</taxon>
        <taxon>Nematoda</taxon>
        <taxon>Chromadorea</taxon>
        <taxon>Rhabditida</taxon>
        <taxon>Tylenchina</taxon>
        <taxon>Panagrolaimomorpha</taxon>
        <taxon>Strongyloidoidea</taxon>
        <taxon>Strongyloididae</taxon>
        <taxon>Strongyloides</taxon>
    </lineage>
</organism>
<evidence type="ECO:0000256" key="9">
    <source>
        <dbReference type="SAM" id="MobiDB-lite"/>
    </source>
</evidence>
<evidence type="ECO:0000259" key="12">
    <source>
        <dbReference type="PROSITE" id="PS51182"/>
    </source>
</evidence>
<proteinExistence type="inferred from homology"/>
<feature type="compositionally biased region" description="Polar residues" evidence="9">
    <location>
        <begin position="523"/>
        <end position="545"/>
    </location>
</feature>
<name>A0AAF5DBP1_STRER</name>
<feature type="compositionally biased region" description="Basic and acidic residues" evidence="9">
    <location>
        <begin position="405"/>
        <end position="422"/>
    </location>
</feature>
<dbReference type="InterPro" id="IPR036860">
    <property type="entry name" value="SH2_dom_sf"/>
</dbReference>
<dbReference type="SUPFAM" id="SSF50729">
    <property type="entry name" value="PH domain-like"/>
    <property type="match status" value="1"/>
</dbReference>
<keyword evidence="3" id="KW-0597">Phosphoprotein</keyword>
<dbReference type="InterPro" id="IPR013625">
    <property type="entry name" value="PTB"/>
</dbReference>
<evidence type="ECO:0000256" key="1">
    <source>
        <dbReference type="ARBA" id="ARBA00004282"/>
    </source>
</evidence>
<keyword evidence="4" id="KW-0378">Hydrolase</keyword>
<feature type="domain" description="Phosphatase tensin-type" evidence="11">
    <location>
        <begin position="84"/>
        <end position="256"/>
    </location>
</feature>
<dbReference type="Pfam" id="PF00017">
    <property type="entry name" value="SH2"/>
    <property type="match status" value="1"/>
</dbReference>
<dbReference type="Gene3D" id="3.30.505.10">
    <property type="entry name" value="SH2 domain"/>
    <property type="match status" value="1"/>
</dbReference>
<dbReference type="SMART" id="SM00252">
    <property type="entry name" value="SH2"/>
    <property type="match status" value="1"/>
</dbReference>
<feature type="compositionally biased region" description="Polar residues" evidence="9">
    <location>
        <begin position="1084"/>
        <end position="1109"/>
    </location>
</feature>
<dbReference type="PANTHER" id="PTHR45734:SF10">
    <property type="entry name" value="BLISTERY, ISOFORM A"/>
    <property type="match status" value="1"/>
</dbReference>
<evidence type="ECO:0000313" key="13">
    <source>
        <dbReference type="Proteomes" id="UP000035681"/>
    </source>
</evidence>
<dbReference type="InterPro" id="IPR033929">
    <property type="entry name" value="Tensin_PTB"/>
</dbReference>
<dbReference type="WBParaSite" id="TCONS_00009496.p1">
    <property type="protein sequence ID" value="TCONS_00009496.p1"/>
    <property type="gene ID" value="XLOC_007300"/>
</dbReference>
<dbReference type="InterPro" id="IPR029023">
    <property type="entry name" value="Tensin_phosphatase"/>
</dbReference>
<feature type="compositionally biased region" description="Low complexity" evidence="9">
    <location>
        <begin position="981"/>
        <end position="992"/>
    </location>
</feature>
<accession>A0AAF5DBP1</accession>
<evidence type="ECO:0000256" key="5">
    <source>
        <dbReference type="ARBA" id="ARBA00022912"/>
    </source>
</evidence>
<dbReference type="Gene3D" id="3.90.190.10">
    <property type="entry name" value="Protein tyrosine phosphatase superfamily"/>
    <property type="match status" value="1"/>
</dbReference>
<dbReference type="InterPro" id="IPR000980">
    <property type="entry name" value="SH2"/>
</dbReference>
<comment type="subcellular location">
    <subcellularLocation>
        <location evidence="1">Cell junction</location>
    </subcellularLocation>
</comment>
<dbReference type="InterPro" id="IPR011993">
    <property type="entry name" value="PH-like_dom_sf"/>
</dbReference>
<dbReference type="InterPro" id="IPR014020">
    <property type="entry name" value="Tensin_C2-dom"/>
</dbReference>
<dbReference type="Pfam" id="PF08416">
    <property type="entry name" value="PTB"/>
    <property type="match status" value="1"/>
</dbReference>
<protein>
    <submittedName>
        <fullName evidence="14">Tensin</fullName>
    </submittedName>
</protein>
<dbReference type="CDD" id="cd01213">
    <property type="entry name" value="PTB_tensin"/>
    <property type="match status" value="1"/>
</dbReference>
<evidence type="ECO:0000256" key="2">
    <source>
        <dbReference type="ARBA" id="ARBA00007881"/>
    </source>
</evidence>
<keyword evidence="6" id="KW-0965">Cell junction</keyword>